<dbReference type="Proteomes" id="UP000663419">
    <property type="component" value="Chromosome 2"/>
</dbReference>
<sequence>MYVLYMYSVSRTNAEYKPSSCGPGECTYNERRIHGCEMHPQYITHILALIRRVGHRYFLDLQRGNLTTNRDEQLIDLPRSANIS</sequence>
<accession>A0A8A1LH76</accession>
<proteinExistence type="predicted"/>
<evidence type="ECO:0000313" key="2">
    <source>
        <dbReference type="Proteomes" id="UP000663419"/>
    </source>
</evidence>
<dbReference type="EMBL" id="CP069103">
    <property type="protein sequence ID" value="QSS52870.1"/>
    <property type="molecule type" value="Genomic_DNA"/>
</dbReference>
<organism evidence="1 2">
    <name type="scientific">Ajellomyces capsulatus (strain H88)</name>
    <name type="common">Darling's disease fungus</name>
    <name type="synonym">Histoplasma capsulatum</name>
    <dbReference type="NCBI Taxonomy" id="544711"/>
    <lineage>
        <taxon>Eukaryota</taxon>
        <taxon>Fungi</taxon>
        <taxon>Dikarya</taxon>
        <taxon>Ascomycota</taxon>
        <taxon>Pezizomycotina</taxon>
        <taxon>Eurotiomycetes</taxon>
        <taxon>Eurotiomycetidae</taxon>
        <taxon>Onygenales</taxon>
        <taxon>Ajellomycetaceae</taxon>
        <taxon>Histoplasma</taxon>
    </lineage>
</organism>
<evidence type="ECO:0000313" key="1">
    <source>
        <dbReference type="EMBL" id="QSS52870.1"/>
    </source>
</evidence>
<dbReference type="AlphaFoldDB" id="A0A8A1LH76"/>
<reference evidence="1" key="1">
    <citation type="submission" date="2021-01" db="EMBL/GenBank/DDBJ databases">
        <title>Chromosome-level genome assembly of a human fungal pathogen reveals clustering of transcriptionally co-regulated genes.</title>
        <authorList>
            <person name="Voorhies M."/>
            <person name="Cohen S."/>
            <person name="Shea T.P."/>
            <person name="Petrus S."/>
            <person name="Munoz J.F."/>
            <person name="Poplawski S."/>
            <person name="Goldman W.E."/>
            <person name="Michael T."/>
            <person name="Cuomo C.A."/>
            <person name="Sil A."/>
            <person name="Beyhan S."/>
        </authorList>
    </citation>
    <scope>NUCLEOTIDE SEQUENCE</scope>
    <source>
        <strain evidence="1">H88</strain>
    </source>
</reference>
<dbReference type="VEuPathDB" id="FungiDB:I7I53_08627"/>
<name>A0A8A1LH76_AJEC8</name>
<gene>
    <name evidence="1" type="ORF">I7I53_08627</name>
</gene>
<protein>
    <submittedName>
        <fullName evidence="1">Uncharacterized protein</fullName>
    </submittedName>
</protein>